<keyword evidence="3" id="KW-0863">Zinc-finger</keyword>
<evidence type="ECO:0000256" key="5">
    <source>
        <dbReference type="SAM" id="MobiDB-lite"/>
    </source>
</evidence>
<accession>A0A401T0T7</accession>
<feature type="compositionally biased region" description="Basic residues" evidence="5">
    <location>
        <begin position="735"/>
        <end position="745"/>
    </location>
</feature>
<dbReference type="EMBL" id="BEZZ01000803">
    <property type="protein sequence ID" value="GCC36266.1"/>
    <property type="molecule type" value="Genomic_DNA"/>
</dbReference>
<dbReference type="GO" id="GO:0006357">
    <property type="term" value="P:regulation of transcription by RNA polymerase II"/>
    <property type="evidence" value="ECO:0007669"/>
    <property type="project" value="TreeGrafter"/>
</dbReference>
<keyword evidence="2" id="KW-0479">Metal-binding</keyword>
<evidence type="ECO:0000256" key="4">
    <source>
        <dbReference type="ARBA" id="ARBA00022833"/>
    </source>
</evidence>
<dbReference type="InterPro" id="IPR034732">
    <property type="entry name" value="EPHD"/>
</dbReference>
<feature type="compositionally biased region" description="Basic and acidic residues" evidence="5">
    <location>
        <begin position="1164"/>
        <end position="1179"/>
    </location>
</feature>
<dbReference type="InterPro" id="IPR013083">
    <property type="entry name" value="Znf_RING/FYVE/PHD"/>
</dbReference>
<dbReference type="PANTHER" id="PTHR14955:SF8">
    <property type="entry name" value="SI:CH211-165G14.1-RELATED"/>
    <property type="match status" value="1"/>
</dbReference>
<dbReference type="PROSITE" id="PS51805">
    <property type="entry name" value="EPHD"/>
    <property type="match status" value="1"/>
</dbReference>
<evidence type="ECO:0000256" key="3">
    <source>
        <dbReference type="ARBA" id="ARBA00022771"/>
    </source>
</evidence>
<feature type="compositionally biased region" description="Low complexity" evidence="5">
    <location>
        <begin position="893"/>
        <end position="911"/>
    </location>
</feature>
<comment type="caution">
    <text evidence="7">The sequence shown here is derived from an EMBL/GenBank/DDBJ whole genome shotgun (WGS) entry which is preliminary data.</text>
</comment>
<keyword evidence="1" id="KW-0597">Phosphoprotein</keyword>
<gene>
    <name evidence="7" type="ORF">chiPu_0014759</name>
</gene>
<feature type="domain" description="PHD-type" evidence="6">
    <location>
        <begin position="1179"/>
        <end position="1289"/>
    </location>
</feature>
<dbReference type="STRING" id="137246.A0A401T0T7"/>
<dbReference type="InterPro" id="IPR052440">
    <property type="entry name" value="Trans_Reg/Chrom_Remod"/>
</dbReference>
<dbReference type="GO" id="GO:0008270">
    <property type="term" value="F:zinc ion binding"/>
    <property type="evidence" value="ECO:0007669"/>
    <property type="project" value="UniProtKB-KW"/>
</dbReference>
<sequence length="1335" mass="148653">MESGQDQADGLQTRKDDLINFSIPVDYQIDCSRNQREGLQANDSLELLHSGAMDTQYSLCTKNIAEDLETNTGSTVPHTDKVHLDDAISSTTVTVSYVNRPHLFSSQRILQHSLHEQPLASLFIPSVCVQSQQMVPVSLDSSIPTNFVDSSFESSVLTQSDDLEPVGRGLENGIDCNIMNQHKLKVLDLDLPLATSAVHEPGSCDSPLEQTLDTAEETFYEQSSVSSELESQDPVCQFSGEIHQENEWHSVVSPAETDVQDSEMVVIELTQPSMSEDRPNKKEHCENQNLLDRVEHCETQNGTSVFTDVENLNNRYTEVEPQPVCDLSRACKDQTKVENVNECSEVAVPDESEESLSEETSDKTCPIVLTEGEHNVSTVCDTSALASNSMKMSPSMVRLDDCQRAYVQSVRTNMSYYEEAPNVYDVLQNSEEIVLSTSDSTDLPHFQQTNILSEQHVTTGEWSPDQEVVFASDLKNGKMHHSENNAESSQTNNLMESNCNSPDSMISPSSGDLTPNLKVPEQSLSSDDSCMEVENQTSISDSNGALSATKLNLKESPESEQVVNNVCEDSRSSTSFTEQMFPSLQRPSVSEGNHPRIKPCSLELHKLNVLETEGKCDVRGYVLDLKKNNVASMACSISMSLSLAKSGKIVEDSEQGDFADNSEKSGQSSSTDNVCELLSVQEEPQIFNRRKQALVAKPDDSDVVCISEEEEDESSSVTKTDMHQDQVQAHENKKWRTASHQHANQKKLADQPLQSDDSAEPKRFERKILPPRQRGMRLEQIVQNIVTQPKSRTSSLSERLRRSRDARTPTRFQPPRYKSCSSTTEQKSKGSAGCSPCIRDSVQKMTLEYKIQEQNEANQGETSTIPMEKQNKNKSTSIPGSCQGHATKLSAPISPTTSLCSASSSSQQLTEISRKGHPSGNKQEFGKDDLKCLNRRRRKQLESTKNALQPKNCVSSRQRSTRQRTRGTARKRIRKPVGKKRQTRRGQPSSFFAPEEPEIKLRALSLKAEDRRDRYDSFSPYIRVETKGYSTCTVVNYAEEDSNNLKQKKHSQQQSHGAVPKSSCLTLGPTINEACHKSFLVCCLCGQSANAMEQGDLFGPFYPRGYAPSNSQTARSKDTKTEQASTVVSSPSCNSIRNTVSKTSGQNQESRTREGATTRGQKRRGLDSEEITKCSDSKKPKNELSLEEWYQPPLVPMDSNEYWMHEDCVTWCAGVFLVRGKLYGLLEAINVAQETLCSMCEKTGATLGCYIKGCPLKYHYACAVDSRQSSESISEGRKQVTVILRFKSTELFPGDGHDVWRERKKERESQPLQCSKLKIKKESTVVSHALYLLVG</sequence>
<dbReference type="Pfam" id="PF13771">
    <property type="entry name" value="zf-HC5HC2H"/>
    <property type="match status" value="1"/>
</dbReference>
<protein>
    <recommendedName>
        <fullName evidence="6">PHD-type domain-containing protein</fullName>
    </recommendedName>
</protein>
<name>A0A401T0T7_CHIPU</name>
<feature type="compositionally biased region" description="Polar residues" evidence="5">
    <location>
        <begin position="1122"/>
        <end position="1149"/>
    </location>
</feature>
<evidence type="ECO:0000259" key="6">
    <source>
        <dbReference type="PROSITE" id="PS51805"/>
    </source>
</evidence>
<feature type="compositionally biased region" description="Polar residues" evidence="5">
    <location>
        <begin position="854"/>
        <end position="865"/>
    </location>
</feature>
<dbReference type="Gene3D" id="3.30.40.10">
    <property type="entry name" value="Zinc/RING finger domain, C3HC4 (zinc finger)"/>
    <property type="match status" value="1"/>
</dbReference>
<evidence type="ECO:0000313" key="8">
    <source>
        <dbReference type="Proteomes" id="UP000287033"/>
    </source>
</evidence>
<dbReference type="OrthoDB" id="10029243at2759"/>
<feature type="compositionally biased region" description="Basic and acidic residues" evidence="5">
    <location>
        <begin position="759"/>
        <end position="768"/>
    </location>
</feature>
<reference evidence="7 8" key="1">
    <citation type="journal article" date="2018" name="Nat. Ecol. Evol.">
        <title>Shark genomes provide insights into elasmobranch evolution and the origin of vertebrates.</title>
        <authorList>
            <person name="Hara Y"/>
            <person name="Yamaguchi K"/>
            <person name="Onimaru K"/>
            <person name="Kadota M"/>
            <person name="Koyanagi M"/>
            <person name="Keeley SD"/>
            <person name="Tatsumi K"/>
            <person name="Tanaka K"/>
            <person name="Motone F"/>
            <person name="Kageyama Y"/>
            <person name="Nozu R"/>
            <person name="Adachi N"/>
            <person name="Nishimura O"/>
            <person name="Nakagawa R"/>
            <person name="Tanegashima C"/>
            <person name="Kiyatake I"/>
            <person name="Matsumoto R"/>
            <person name="Murakumo K"/>
            <person name="Nishida K"/>
            <person name="Terakita A"/>
            <person name="Kuratani S"/>
            <person name="Sato K"/>
            <person name="Hyodo S Kuraku.S."/>
        </authorList>
    </citation>
    <scope>NUCLEOTIDE SEQUENCE [LARGE SCALE GENOMIC DNA]</scope>
</reference>
<feature type="region of interest" description="Disordered" evidence="5">
    <location>
        <begin position="854"/>
        <end position="994"/>
    </location>
</feature>
<dbReference type="OMA" id="NEYWMHE"/>
<evidence type="ECO:0000256" key="1">
    <source>
        <dbReference type="ARBA" id="ARBA00022553"/>
    </source>
</evidence>
<evidence type="ECO:0000313" key="7">
    <source>
        <dbReference type="EMBL" id="GCC36266.1"/>
    </source>
</evidence>
<proteinExistence type="predicted"/>
<feature type="compositionally biased region" description="Polar residues" evidence="5">
    <location>
        <begin position="943"/>
        <end position="954"/>
    </location>
</feature>
<dbReference type="GO" id="GO:0005634">
    <property type="term" value="C:nucleus"/>
    <property type="evidence" value="ECO:0007669"/>
    <property type="project" value="TreeGrafter"/>
</dbReference>
<keyword evidence="4" id="KW-0862">Zinc</keyword>
<feature type="region of interest" description="Disordered" evidence="5">
    <location>
        <begin position="1109"/>
        <end position="1179"/>
    </location>
</feature>
<keyword evidence="8" id="KW-1185">Reference proteome</keyword>
<feature type="compositionally biased region" description="Basic residues" evidence="5">
    <location>
        <begin position="959"/>
        <end position="984"/>
    </location>
</feature>
<evidence type="ECO:0000256" key="2">
    <source>
        <dbReference type="ARBA" id="ARBA00022723"/>
    </source>
</evidence>
<feature type="region of interest" description="Disordered" evidence="5">
    <location>
        <begin position="707"/>
        <end position="836"/>
    </location>
</feature>
<dbReference type="Proteomes" id="UP000287033">
    <property type="component" value="Unassembled WGS sequence"/>
</dbReference>
<feature type="compositionally biased region" description="Basic and acidic residues" evidence="5">
    <location>
        <begin position="798"/>
        <end position="808"/>
    </location>
</feature>
<organism evidence="7 8">
    <name type="scientific">Chiloscyllium punctatum</name>
    <name type="common">Brownbanded bambooshark</name>
    <name type="synonym">Hemiscyllium punctatum</name>
    <dbReference type="NCBI Taxonomy" id="137246"/>
    <lineage>
        <taxon>Eukaryota</taxon>
        <taxon>Metazoa</taxon>
        <taxon>Chordata</taxon>
        <taxon>Craniata</taxon>
        <taxon>Vertebrata</taxon>
        <taxon>Chondrichthyes</taxon>
        <taxon>Elasmobranchii</taxon>
        <taxon>Galeomorphii</taxon>
        <taxon>Galeoidea</taxon>
        <taxon>Orectolobiformes</taxon>
        <taxon>Hemiscylliidae</taxon>
        <taxon>Chiloscyllium</taxon>
    </lineage>
</organism>
<dbReference type="PANTHER" id="PTHR14955">
    <property type="entry name" value="RETINOIC ACID INDUCED 1/TRANSCRIPTION FACTOR 20"/>
    <property type="match status" value="1"/>
</dbReference>
<feature type="compositionally biased region" description="Basic and acidic residues" evidence="5">
    <location>
        <begin position="720"/>
        <end position="734"/>
    </location>
</feature>
<feature type="compositionally biased region" description="Polar residues" evidence="5">
    <location>
        <begin position="781"/>
        <end position="790"/>
    </location>
</feature>